<keyword evidence="5" id="KW-1133">Transmembrane helix</keyword>
<organism evidence="7 8">
    <name type="scientific">Methylomonas defluvii</name>
    <dbReference type="NCBI Taxonomy" id="3045149"/>
    <lineage>
        <taxon>Bacteria</taxon>
        <taxon>Pseudomonadati</taxon>
        <taxon>Pseudomonadota</taxon>
        <taxon>Gammaproteobacteria</taxon>
        <taxon>Methylococcales</taxon>
        <taxon>Methylococcaceae</taxon>
        <taxon>Methylomonas</taxon>
    </lineage>
</organism>
<gene>
    <name evidence="7" type="ORF">QLH52_12040</name>
</gene>
<dbReference type="RefSeq" id="WP_319961708.1">
    <property type="nucleotide sequence ID" value="NZ_JAXARY010000010.1"/>
</dbReference>
<keyword evidence="6" id="KW-0472">Membrane</keyword>
<dbReference type="Gene3D" id="3.40.50.300">
    <property type="entry name" value="P-loop containing nucleotide triphosphate hydrolases"/>
    <property type="match status" value="1"/>
</dbReference>
<dbReference type="InterPro" id="IPR051539">
    <property type="entry name" value="T4SS-coupling_protein"/>
</dbReference>
<evidence type="ECO:0000256" key="5">
    <source>
        <dbReference type="ARBA" id="ARBA00022989"/>
    </source>
</evidence>
<evidence type="ECO:0000256" key="1">
    <source>
        <dbReference type="ARBA" id="ARBA00004651"/>
    </source>
</evidence>
<dbReference type="PANTHER" id="PTHR37937">
    <property type="entry name" value="CONJUGATIVE TRANSFER: DNA TRANSPORT"/>
    <property type="match status" value="1"/>
</dbReference>
<proteinExistence type="inferred from homology"/>
<dbReference type="InterPro" id="IPR027417">
    <property type="entry name" value="P-loop_NTPase"/>
</dbReference>
<dbReference type="SUPFAM" id="SSF52540">
    <property type="entry name" value="P-loop containing nucleoside triphosphate hydrolases"/>
    <property type="match status" value="1"/>
</dbReference>
<evidence type="ECO:0000256" key="2">
    <source>
        <dbReference type="ARBA" id="ARBA00008806"/>
    </source>
</evidence>
<evidence type="ECO:0000256" key="3">
    <source>
        <dbReference type="ARBA" id="ARBA00022475"/>
    </source>
</evidence>
<dbReference type="Proteomes" id="UP001284537">
    <property type="component" value="Unassembled WGS sequence"/>
</dbReference>
<comment type="caution">
    <text evidence="7">The sequence shown here is derived from an EMBL/GenBank/DDBJ whole genome shotgun (WGS) entry which is preliminary data.</text>
</comment>
<evidence type="ECO:0000256" key="6">
    <source>
        <dbReference type="ARBA" id="ARBA00023136"/>
    </source>
</evidence>
<sequence>MNTQLIKSNQILAPISYVQPPLLKPNQAEVNEFSRTTFGSAKFADPNELVANGLSNPGEGRTLAPCVGIVKDKNGYTYQVYGRTPSLNNELHSSNHLLTVGKTQAGKSSGQLMPTLLNYEGGCLINDPKGELCRKSSGCRTLELGHAAYRFDPELEDSNVYNPLSSIRTKLDVCFENMTLSQQASEQDDALFLAEMLITPSGDTGDVFWETLAHSILAGVLLYVATSKITEFDQDMTLDTLDTLDTDEMEEVRLKNLVCVRERSMYEVVRLLFVEPKAFSIFLKQMLKSTRPLVQNSAAIFMRLEAGEGKIAQSVFAMYVSQLSIWKSSRIRNATYKKPPAEDVSQAIKNDFEFTDLANGYTTIYINYEPDLSDTRSVLRVLIGIAMRQLKQHNKHLMNNPARHNRPPVLFLLDEFSTLGYMRPIEEALSFIAGYNVRFWFFVQDICQLKQHYPKSWTTFFSNTGTQCYYGINEIETAKFISEMLGNTTVTSHTFNRGTATGPATFYGSNSSSNHSITTADVSRPLMTADEIMLASKDHLLVFNHGIRPILGSLQRYYLNPELLRRSQLMPMHRKVYLPGQRCQRNPIKWNIVTRSKLMRSAIPVKVSSL</sequence>
<accession>A0ABU4UF19</accession>
<dbReference type="InterPro" id="IPR003688">
    <property type="entry name" value="TraG/VirD4"/>
</dbReference>
<dbReference type="CDD" id="cd01127">
    <property type="entry name" value="TrwB_TraG_TraD_VirD4"/>
    <property type="match status" value="1"/>
</dbReference>
<dbReference type="Pfam" id="PF02534">
    <property type="entry name" value="T4SS-DNA_transf"/>
    <property type="match status" value="1"/>
</dbReference>
<dbReference type="PANTHER" id="PTHR37937:SF1">
    <property type="entry name" value="CONJUGATIVE TRANSFER: DNA TRANSPORT"/>
    <property type="match status" value="1"/>
</dbReference>
<dbReference type="EMBL" id="JAXARY010000010">
    <property type="protein sequence ID" value="MDX8128016.1"/>
    <property type="molecule type" value="Genomic_DNA"/>
</dbReference>
<evidence type="ECO:0000313" key="7">
    <source>
        <dbReference type="EMBL" id="MDX8128016.1"/>
    </source>
</evidence>
<evidence type="ECO:0000313" key="8">
    <source>
        <dbReference type="Proteomes" id="UP001284537"/>
    </source>
</evidence>
<keyword evidence="3" id="KW-1003">Cell membrane</keyword>
<protein>
    <submittedName>
        <fullName evidence="7">Type IV secretory system conjugative DNA transfer family protein</fullName>
    </submittedName>
</protein>
<comment type="similarity">
    <text evidence="2">Belongs to the VirD4/TraG family.</text>
</comment>
<name>A0ABU4UF19_9GAMM</name>
<keyword evidence="4" id="KW-0812">Transmembrane</keyword>
<reference evidence="7 8" key="1">
    <citation type="submission" date="2023-11" db="EMBL/GenBank/DDBJ databases">
        <authorList>
            <person name="Ouyang M.-Y."/>
        </authorList>
    </citation>
    <scope>NUCLEOTIDE SEQUENCE [LARGE SCALE GENOMIC DNA]</scope>
    <source>
        <strain evidence="7 8">OY6</strain>
    </source>
</reference>
<keyword evidence="8" id="KW-1185">Reference proteome</keyword>
<comment type="subcellular location">
    <subcellularLocation>
        <location evidence="1">Cell membrane</location>
        <topology evidence="1">Multi-pass membrane protein</topology>
    </subcellularLocation>
</comment>
<evidence type="ECO:0000256" key="4">
    <source>
        <dbReference type="ARBA" id="ARBA00022692"/>
    </source>
</evidence>